<dbReference type="Proteomes" id="UP000199268">
    <property type="component" value="Unassembled WGS sequence"/>
</dbReference>
<evidence type="ECO:0000313" key="2">
    <source>
        <dbReference type="EMBL" id="SCB86270.1"/>
    </source>
</evidence>
<dbReference type="InterPro" id="IPR004676">
    <property type="entry name" value="Cd-R_transporter"/>
</dbReference>
<organism evidence="2 3">
    <name type="scientific">Weissella bombi</name>
    <dbReference type="NCBI Taxonomy" id="1505725"/>
    <lineage>
        <taxon>Bacteria</taxon>
        <taxon>Bacillati</taxon>
        <taxon>Bacillota</taxon>
        <taxon>Bacilli</taxon>
        <taxon>Lactobacillales</taxon>
        <taxon>Lactobacillaceae</taxon>
        <taxon>Weissella</taxon>
    </lineage>
</organism>
<feature type="transmembrane region" description="Helical" evidence="1">
    <location>
        <begin position="123"/>
        <end position="145"/>
    </location>
</feature>
<dbReference type="EMBL" id="FMAO01000003">
    <property type="protein sequence ID" value="SCB86270.1"/>
    <property type="molecule type" value="Genomic_DNA"/>
</dbReference>
<reference evidence="3" key="1">
    <citation type="submission" date="2016-08" db="EMBL/GenBank/DDBJ databases">
        <authorList>
            <person name="Varghese N."/>
            <person name="Submissions Spin"/>
        </authorList>
    </citation>
    <scope>NUCLEOTIDE SEQUENCE [LARGE SCALE GENOMIC DNA]</scope>
    <source>
        <strain evidence="3">R-53094</strain>
    </source>
</reference>
<feature type="transmembrane region" description="Helical" evidence="1">
    <location>
        <begin position="30"/>
        <end position="51"/>
    </location>
</feature>
<sequence length="187" mass="21028">MNIGVIVITFLGVNIDFFFMLLFLLKKYNVVEVLVGYLVGVMLLLVGSYLVGATLGIFLPEWLLGLLGILPIYMAFHDNDDDGGPKWRKQPIVMVLLTYLSVCSGCVLAIFLPILIGKSIRELLLTILTIAVLTVLIIFIIKLLLTTKSIVKLMNRYGEIMMKICYILIGLYVFWDSGLIHHVLSYL</sequence>
<feature type="transmembrane region" description="Helical" evidence="1">
    <location>
        <begin position="165"/>
        <end position="184"/>
    </location>
</feature>
<dbReference type="OrthoDB" id="7995400at2"/>
<keyword evidence="3" id="KW-1185">Reference proteome</keyword>
<gene>
    <name evidence="2" type="ORF">GA0061074_1035</name>
</gene>
<dbReference type="AlphaFoldDB" id="A0A1C3ZVP1"/>
<dbReference type="STRING" id="1505725.GA0061074_1035"/>
<keyword evidence="1" id="KW-0472">Membrane</keyword>
<feature type="transmembrane region" description="Helical" evidence="1">
    <location>
        <begin position="96"/>
        <end position="117"/>
    </location>
</feature>
<keyword evidence="1" id="KW-1133">Transmembrane helix</keyword>
<feature type="transmembrane region" description="Helical" evidence="1">
    <location>
        <begin position="57"/>
        <end position="76"/>
    </location>
</feature>
<keyword evidence="1" id="KW-0812">Transmembrane</keyword>
<dbReference type="Pfam" id="PF03596">
    <property type="entry name" value="Cad"/>
    <property type="match status" value="1"/>
</dbReference>
<evidence type="ECO:0000313" key="3">
    <source>
        <dbReference type="Proteomes" id="UP000199268"/>
    </source>
</evidence>
<evidence type="ECO:0000256" key="1">
    <source>
        <dbReference type="SAM" id="Phobius"/>
    </source>
</evidence>
<protein>
    <submittedName>
        <fullName evidence="2">Cadmium resistance protein CadD, predicted permease</fullName>
    </submittedName>
</protein>
<name>A0A1C3ZVP1_9LACO</name>
<accession>A0A1C3ZVP1</accession>
<feature type="transmembrane region" description="Helical" evidence="1">
    <location>
        <begin position="6"/>
        <end position="25"/>
    </location>
</feature>
<proteinExistence type="predicted"/>
<dbReference type="RefSeq" id="WP_092461775.1">
    <property type="nucleotide sequence ID" value="NZ_BJEE01000004.1"/>
</dbReference>